<evidence type="ECO:0000313" key="4">
    <source>
        <dbReference type="EMBL" id="MDQ0152216.1"/>
    </source>
</evidence>
<comment type="caution">
    <text evidence="4">The sequence shown here is derived from an EMBL/GenBank/DDBJ whole genome shotgun (WGS) entry which is preliminary data.</text>
</comment>
<dbReference type="Pfam" id="PF00291">
    <property type="entry name" value="PALP"/>
    <property type="match status" value="1"/>
</dbReference>
<comment type="cofactor">
    <cofactor evidence="1">
        <name>pyridoxal 5'-phosphate</name>
        <dbReference type="ChEBI" id="CHEBI:597326"/>
    </cofactor>
</comment>
<dbReference type="Proteomes" id="UP001241537">
    <property type="component" value="Unassembled WGS sequence"/>
</dbReference>
<protein>
    <submittedName>
        <fullName evidence="4">Diaminopropionate ammonia-lyase</fullName>
        <ecNumber evidence="4">4.3.1.15</ecNumber>
    </submittedName>
</protein>
<dbReference type="InterPro" id="IPR010081">
    <property type="entry name" value="DiNH2opropionate_NH3_lyase"/>
</dbReference>
<evidence type="ECO:0000259" key="3">
    <source>
        <dbReference type="Pfam" id="PF00291"/>
    </source>
</evidence>
<feature type="domain" description="Tryptophan synthase beta chain-like PALP" evidence="3">
    <location>
        <begin position="40"/>
        <end position="329"/>
    </location>
</feature>
<dbReference type="InterPro" id="IPR036052">
    <property type="entry name" value="TrpB-like_PALP_sf"/>
</dbReference>
<name>A0AAE4ALI8_9FIRM</name>
<sequence length="401" mass="44536">MQESIKYFHKERRLNNLSSVKDFGVENARKVIKYHQSFPEYEPTPLVDLKGLAADLGVNSIYVKDESYRFGLNAFKVLGGSYCIGSYIADQLGVDISEMPFERITSPEVKEKVGNITFVTATDGNHGRGIAWTANRLNQKSVVYMPKGSAEERLHNIQLLGADASITEFNYDDAVRLAKKNADEYGWVMVQDTAWEGYEKIPRWIMQGYTTMAYEAIQQLGDNKPTHIFLQAGVGAMSGGITGFFADLYGDEERPVITIVEPNKADCIFRTAEADDGNLHFVKGDMDSIMAGLCCGEPCTLGWEVLRDHADYFVSMPDYVAAEGMRILGAPLTGDPRVISGESGASTLGFVAELLRNPSLWELKKKLGIDETSKILCFSTEGDTDKANYKRIVWDGLYPGF</sequence>
<dbReference type="GO" id="GO:1901605">
    <property type="term" value="P:alpha-amino acid metabolic process"/>
    <property type="evidence" value="ECO:0007669"/>
    <property type="project" value="UniProtKB-ARBA"/>
</dbReference>
<gene>
    <name evidence="4" type="ORF">J2S20_000901</name>
</gene>
<proteinExistence type="predicted"/>
<reference evidence="4" key="1">
    <citation type="submission" date="2023-07" db="EMBL/GenBank/DDBJ databases">
        <title>Genomic Encyclopedia of Type Strains, Phase IV (KMG-IV): sequencing the most valuable type-strain genomes for metagenomic binning, comparative biology and taxonomic classification.</title>
        <authorList>
            <person name="Goeker M."/>
        </authorList>
    </citation>
    <scope>NUCLEOTIDE SEQUENCE</scope>
    <source>
        <strain evidence="4">DSM 19659</strain>
    </source>
</reference>
<dbReference type="NCBIfam" id="TIGR01747">
    <property type="entry name" value="diampropi_NH3ly"/>
    <property type="match status" value="1"/>
</dbReference>
<keyword evidence="2" id="KW-0663">Pyridoxal phosphate</keyword>
<dbReference type="RefSeq" id="WP_106611163.1">
    <property type="nucleotide sequence ID" value="NZ_JAUSTO010000004.1"/>
</dbReference>
<dbReference type="AlphaFoldDB" id="A0AAE4ALI8"/>
<evidence type="ECO:0000256" key="1">
    <source>
        <dbReference type="ARBA" id="ARBA00001933"/>
    </source>
</evidence>
<dbReference type="EMBL" id="JAUSTO010000004">
    <property type="protein sequence ID" value="MDQ0152216.1"/>
    <property type="molecule type" value="Genomic_DNA"/>
</dbReference>
<dbReference type="GO" id="GO:0030170">
    <property type="term" value="F:pyridoxal phosphate binding"/>
    <property type="evidence" value="ECO:0007669"/>
    <property type="project" value="InterPro"/>
</dbReference>
<evidence type="ECO:0000256" key="2">
    <source>
        <dbReference type="ARBA" id="ARBA00022898"/>
    </source>
</evidence>
<dbReference type="PANTHER" id="PTHR42937:SF1">
    <property type="entry name" value="DIAMINOPROPIONATE AMMONIA-LYASE"/>
    <property type="match status" value="1"/>
</dbReference>
<accession>A0AAE4ALI8</accession>
<organism evidence="4 5">
    <name type="scientific">Moryella indoligenes</name>
    <dbReference type="NCBI Taxonomy" id="371674"/>
    <lineage>
        <taxon>Bacteria</taxon>
        <taxon>Bacillati</taxon>
        <taxon>Bacillota</taxon>
        <taxon>Clostridia</taxon>
        <taxon>Lachnospirales</taxon>
        <taxon>Lachnospiraceae</taxon>
        <taxon>Moryella</taxon>
    </lineage>
</organism>
<keyword evidence="4" id="KW-0456">Lyase</keyword>
<dbReference type="CDD" id="cd00640">
    <property type="entry name" value="Trp-synth-beta_II"/>
    <property type="match status" value="1"/>
</dbReference>
<keyword evidence="5" id="KW-1185">Reference proteome</keyword>
<dbReference type="NCBIfam" id="NF006058">
    <property type="entry name" value="PRK08206.1"/>
    <property type="match status" value="1"/>
</dbReference>
<dbReference type="GO" id="GO:0008838">
    <property type="term" value="F:diaminopropionate ammonia-lyase activity"/>
    <property type="evidence" value="ECO:0007669"/>
    <property type="project" value="UniProtKB-EC"/>
</dbReference>
<dbReference type="InterPro" id="IPR019871">
    <property type="entry name" value="DiNH2propionate_NH3-lyase_sub"/>
</dbReference>
<dbReference type="EC" id="4.3.1.15" evidence="4"/>
<dbReference type="InterPro" id="IPR001926">
    <property type="entry name" value="TrpB-like_PALP"/>
</dbReference>
<evidence type="ECO:0000313" key="5">
    <source>
        <dbReference type="Proteomes" id="UP001241537"/>
    </source>
</evidence>
<dbReference type="PANTHER" id="PTHR42937">
    <property type="match status" value="1"/>
</dbReference>
<dbReference type="Gene3D" id="3.40.50.1100">
    <property type="match status" value="3"/>
</dbReference>
<dbReference type="NCBIfam" id="TIGR03528">
    <property type="entry name" value="2_3_DAP_am_ly"/>
    <property type="match status" value="1"/>
</dbReference>
<dbReference type="SUPFAM" id="SSF53686">
    <property type="entry name" value="Tryptophan synthase beta subunit-like PLP-dependent enzymes"/>
    <property type="match status" value="1"/>
</dbReference>